<feature type="domain" description="Proliferating cell nuclear antigen PCNA N-terminal" evidence="1">
    <location>
        <begin position="1"/>
        <end position="46"/>
    </location>
</feature>
<feature type="non-terminal residue" evidence="2">
    <location>
        <position position="82"/>
    </location>
</feature>
<evidence type="ECO:0000259" key="1">
    <source>
        <dbReference type="Pfam" id="PF00705"/>
    </source>
</evidence>
<name>A0AAN5CUB7_9BILA</name>
<dbReference type="AlphaFoldDB" id="A0AAN5CUB7"/>
<sequence>MSKALKCANNGDTCLIKHDDDVDCDSATFVFDDRRQGQQRIKVRLTEVVDQQKLTPEDHEYALVISMPSGKFAKIIKNQSSF</sequence>
<dbReference type="Gene3D" id="3.10.150.10">
    <property type="entry name" value="DNA Polymerase III, subunit A, domain 2"/>
    <property type="match status" value="1"/>
</dbReference>
<evidence type="ECO:0000313" key="2">
    <source>
        <dbReference type="EMBL" id="GMR50645.1"/>
    </source>
</evidence>
<dbReference type="EMBL" id="BTRK01000004">
    <property type="protein sequence ID" value="GMR50645.1"/>
    <property type="molecule type" value="Genomic_DNA"/>
</dbReference>
<accession>A0AAN5CUB7</accession>
<dbReference type="GO" id="GO:0006275">
    <property type="term" value="P:regulation of DNA replication"/>
    <property type="evidence" value="ECO:0007669"/>
    <property type="project" value="InterPro"/>
</dbReference>
<protein>
    <recommendedName>
        <fullName evidence="1">Proliferating cell nuclear antigen PCNA N-terminal domain-containing protein</fullName>
    </recommendedName>
</protein>
<evidence type="ECO:0000313" key="3">
    <source>
        <dbReference type="Proteomes" id="UP001328107"/>
    </source>
</evidence>
<dbReference type="Proteomes" id="UP001328107">
    <property type="component" value="Unassembled WGS sequence"/>
</dbReference>
<dbReference type="Pfam" id="PF00705">
    <property type="entry name" value="PCNA_N"/>
    <property type="match status" value="1"/>
</dbReference>
<organism evidence="2 3">
    <name type="scientific">Pristionchus mayeri</name>
    <dbReference type="NCBI Taxonomy" id="1317129"/>
    <lineage>
        <taxon>Eukaryota</taxon>
        <taxon>Metazoa</taxon>
        <taxon>Ecdysozoa</taxon>
        <taxon>Nematoda</taxon>
        <taxon>Chromadorea</taxon>
        <taxon>Rhabditida</taxon>
        <taxon>Rhabditina</taxon>
        <taxon>Diplogasteromorpha</taxon>
        <taxon>Diplogasteroidea</taxon>
        <taxon>Neodiplogasteridae</taxon>
        <taxon>Pristionchus</taxon>
    </lineage>
</organism>
<keyword evidence="3" id="KW-1185">Reference proteome</keyword>
<gene>
    <name evidence="2" type="ORF">PMAYCL1PPCAC_20840</name>
</gene>
<reference evidence="3" key="1">
    <citation type="submission" date="2022-10" db="EMBL/GenBank/DDBJ databases">
        <title>Genome assembly of Pristionchus species.</title>
        <authorList>
            <person name="Yoshida K."/>
            <person name="Sommer R.J."/>
        </authorList>
    </citation>
    <scope>NUCLEOTIDE SEQUENCE [LARGE SCALE GENOMIC DNA]</scope>
    <source>
        <strain evidence="3">RS5460</strain>
    </source>
</reference>
<dbReference type="GO" id="GO:0003677">
    <property type="term" value="F:DNA binding"/>
    <property type="evidence" value="ECO:0007669"/>
    <property type="project" value="InterPro"/>
</dbReference>
<proteinExistence type="predicted"/>
<comment type="caution">
    <text evidence="2">The sequence shown here is derived from an EMBL/GenBank/DDBJ whole genome shotgun (WGS) entry which is preliminary data.</text>
</comment>
<dbReference type="InterPro" id="IPR022648">
    <property type="entry name" value="Pr_cel_nuc_antig_N"/>
</dbReference>